<dbReference type="FunFam" id="1.10.630.10:FF:000029">
    <property type="entry name" value="Cytochrome P450 734A1"/>
    <property type="match status" value="1"/>
</dbReference>
<evidence type="ECO:0000256" key="11">
    <source>
        <dbReference type="PIRSR" id="PIRSR602401-1"/>
    </source>
</evidence>
<keyword evidence="5 11" id="KW-0479">Metal-binding</keyword>
<dbReference type="PRINTS" id="PR00463">
    <property type="entry name" value="EP450I"/>
</dbReference>
<evidence type="ECO:0000313" key="14">
    <source>
        <dbReference type="Proteomes" id="UP001206925"/>
    </source>
</evidence>
<accession>A0AAD5GKW7</accession>
<dbReference type="EMBL" id="JAMZMK010006906">
    <property type="protein sequence ID" value="KAI7746725.1"/>
    <property type="molecule type" value="Genomic_DNA"/>
</dbReference>
<dbReference type="PROSITE" id="PS00086">
    <property type="entry name" value="CYTOCHROME_P450"/>
    <property type="match status" value="1"/>
</dbReference>
<evidence type="ECO:0000256" key="4">
    <source>
        <dbReference type="ARBA" id="ARBA00022692"/>
    </source>
</evidence>
<evidence type="ECO:0000256" key="12">
    <source>
        <dbReference type="RuleBase" id="RU000461"/>
    </source>
</evidence>
<evidence type="ECO:0000256" key="10">
    <source>
        <dbReference type="ARBA" id="ARBA00023136"/>
    </source>
</evidence>
<dbReference type="PANTHER" id="PTHR24282:SF224">
    <property type="entry name" value="CYTOCHROME P450 734A1"/>
    <property type="match status" value="1"/>
</dbReference>
<comment type="cofactor">
    <cofactor evidence="11">
        <name>heme</name>
        <dbReference type="ChEBI" id="CHEBI:30413"/>
    </cofactor>
</comment>
<protein>
    <submittedName>
        <fullName evidence="13">Uncharacterized protein</fullName>
    </submittedName>
</protein>
<evidence type="ECO:0000256" key="5">
    <source>
        <dbReference type="ARBA" id="ARBA00022723"/>
    </source>
</evidence>
<keyword evidence="3 11" id="KW-0349">Heme</keyword>
<keyword evidence="4" id="KW-0812">Transmembrane</keyword>
<dbReference type="PANTHER" id="PTHR24282">
    <property type="entry name" value="CYTOCHROME P450 FAMILY MEMBER"/>
    <property type="match status" value="1"/>
</dbReference>
<keyword evidence="6" id="KW-1133">Transmembrane helix</keyword>
<keyword evidence="14" id="KW-1185">Reference proteome</keyword>
<dbReference type="Proteomes" id="UP001206925">
    <property type="component" value="Unassembled WGS sequence"/>
</dbReference>
<keyword evidence="7 12" id="KW-0560">Oxidoreductase</keyword>
<gene>
    <name evidence="13" type="ORF">M8C21_012768</name>
</gene>
<dbReference type="PRINTS" id="PR00385">
    <property type="entry name" value="P450"/>
</dbReference>
<evidence type="ECO:0000256" key="6">
    <source>
        <dbReference type="ARBA" id="ARBA00022989"/>
    </source>
</evidence>
<reference evidence="13" key="1">
    <citation type="submission" date="2022-06" db="EMBL/GenBank/DDBJ databases">
        <title>Uncovering the hologenomic basis of an extraordinary plant invasion.</title>
        <authorList>
            <person name="Bieker V.C."/>
            <person name="Martin M.D."/>
            <person name="Gilbert T."/>
            <person name="Hodgins K."/>
            <person name="Battlay P."/>
            <person name="Petersen B."/>
            <person name="Wilson J."/>
        </authorList>
    </citation>
    <scope>NUCLEOTIDE SEQUENCE</scope>
    <source>
        <strain evidence="13">AA19_3_7</strain>
        <tissue evidence="13">Leaf</tissue>
    </source>
</reference>
<dbReference type="SUPFAM" id="SSF48264">
    <property type="entry name" value="Cytochrome P450"/>
    <property type="match status" value="1"/>
</dbReference>
<dbReference type="InterPro" id="IPR050665">
    <property type="entry name" value="Cytochrome_P450_Monooxygen"/>
</dbReference>
<dbReference type="GO" id="GO:0016020">
    <property type="term" value="C:membrane"/>
    <property type="evidence" value="ECO:0007669"/>
    <property type="project" value="UniProtKB-SubCell"/>
</dbReference>
<evidence type="ECO:0000256" key="1">
    <source>
        <dbReference type="ARBA" id="ARBA00004370"/>
    </source>
</evidence>
<dbReference type="GO" id="GO:0020037">
    <property type="term" value="F:heme binding"/>
    <property type="evidence" value="ECO:0007669"/>
    <property type="project" value="InterPro"/>
</dbReference>
<feature type="binding site" description="axial binding residue" evidence="11">
    <location>
        <position position="378"/>
    </location>
    <ligand>
        <name>heme</name>
        <dbReference type="ChEBI" id="CHEBI:30413"/>
    </ligand>
    <ligandPart>
        <name>Fe</name>
        <dbReference type="ChEBI" id="CHEBI:18248"/>
    </ligandPart>
</feature>
<evidence type="ECO:0000256" key="9">
    <source>
        <dbReference type="ARBA" id="ARBA00023033"/>
    </source>
</evidence>
<dbReference type="GO" id="GO:0016131">
    <property type="term" value="P:brassinosteroid metabolic process"/>
    <property type="evidence" value="ECO:0007669"/>
    <property type="project" value="TreeGrafter"/>
</dbReference>
<proteinExistence type="inferred from homology"/>
<dbReference type="GO" id="GO:0005506">
    <property type="term" value="F:iron ion binding"/>
    <property type="evidence" value="ECO:0007669"/>
    <property type="project" value="InterPro"/>
</dbReference>
<organism evidence="13 14">
    <name type="scientific">Ambrosia artemisiifolia</name>
    <name type="common">Common ragweed</name>
    <dbReference type="NCBI Taxonomy" id="4212"/>
    <lineage>
        <taxon>Eukaryota</taxon>
        <taxon>Viridiplantae</taxon>
        <taxon>Streptophyta</taxon>
        <taxon>Embryophyta</taxon>
        <taxon>Tracheophyta</taxon>
        <taxon>Spermatophyta</taxon>
        <taxon>Magnoliopsida</taxon>
        <taxon>eudicotyledons</taxon>
        <taxon>Gunneridae</taxon>
        <taxon>Pentapetalae</taxon>
        <taxon>asterids</taxon>
        <taxon>campanulids</taxon>
        <taxon>Asterales</taxon>
        <taxon>Asteraceae</taxon>
        <taxon>Asteroideae</taxon>
        <taxon>Heliantheae alliance</taxon>
        <taxon>Heliantheae</taxon>
        <taxon>Ambrosia</taxon>
    </lineage>
</organism>
<comment type="subcellular location">
    <subcellularLocation>
        <location evidence="1">Membrane</location>
    </subcellularLocation>
</comment>
<comment type="similarity">
    <text evidence="2 12">Belongs to the cytochrome P450 family.</text>
</comment>
<keyword evidence="10" id="KW-0472">Membrane</keyword>
<dbReference type="InterPro" id="IPR001128">
    <property type="entry name" value="Cyt_P450"/>
</dbReference>
<evidence type="ECO:0000256" key="8">
    <source>
        <dbReference type="ARBA" id="ARBA00023004"/>
    </source>
</evidence>
<dbReference type="Pfam" id="PF00067">
    <property type="entry name" value="p450"/>
    <property type="match status" value="1"/>
</dbReference>
<dbReference type="InterPro" id="IPR002401">
    <property type="entry name" value="Cyt_P450_E_grp-I"/>
</dbReference>
<sequence>MDFVDVNNVGPMFLVWFGPMPRLTLADPDLIREVFCLKPELYEKNEAHPLIKQLEGDGLLNLKGEKWAYHRKIITPTFHMDNVKLLVPVLTGSVMKMLDKWLSMSDFGEVEIEVSQWYQNLIMDTMTRAAFGNNHIDGKRIFQLQARQMVLTSEAFKQIPIPGYRLLPTKRNIESWKLHKEINNSLVRIIERRRNWGDIDMVNGPKDLLGLMIEASRKESSPVITTREIAEECKNIFFAGEQTTSNLLTWTTVLLAMHPQWQVIARDEVLNVFGPRDIPTKDCVSKLKTLTMILNESLRLYPPIVASIRRAKAEVELGGYKIPRGSELLIPILAIHHDQSIWGNDANEFNPSRFSNGVARAAKHPMAFFPFGLGVRTCIGQNLAILQAKLTIAMILQRFSFELSPKYQHAPTVLIMLHPQYGAPITFKRLRTDPSTKEIQ</sequence>
<dbReference type="GO" id="GO:0010268">
    <property type="term" value="P:brassinosteroid homeostasis"/>
    <property type="evidence" value="ECO:0007669"/>
    <property type="project" value="TreeGrafter"/>
</dbReference>
<dbReference type="AlphaFoldDB" id="A0AAD5GKW7"/>
<evidence type="ECO:0000313" key="13">
    <source>
        <dbReference type="EMBL" id="KAI7746725.1"/>
    </source>
</evidence>
<dbReference type="InterPro" id="IPR017972">
    <property type="entry name" value="Cyt_P450_CS"/>
</dbReference>
<dbReference type="GO" id="GO:0016705">
    <property type="term" value="F:oxidoreductase activity, acting on paired donors, with incorporation or reduction of molecular oxygen"/>
    <property type="evidence" value="ECO:0007669"/>
    <property type="project" value="InterPro"/>
</dbReference>
<keyword evidence="9 12" id="KW-0503">Monooxygenase</keyword>
<feature type="non-terminal residue" evidence="13">
    <location>
        <position position="1"/>
    </location>
</feature>
<dbReference type="InterPro" id="IPR036396">
    <property type="entry name" value="Cyt_P450_sf"/>
</dbReference>
<comment type="caution">
    <text evidence="13">The sequence shown here is derived from an EMBL/GenBank/DDBJ whole genome shotgun (WGS) entry which is preliminary data.</text>
</comment>
<dbReference type="Gene3D" id="1.10.630.10">
    <property type="entry name" value="Cytochrome P450"/>
    <property type="match status" value="1"/>
</dbReference>
<evidence type="ECO:0000256" key="7">
    <source>
        <dbReference type="ARBA" id="ARBA00023002"/>
    </source>
</evidence>
<evidence type="ECO:0000256" key="2">
    <source>
        <dbReference type="ARBA" id="ARBA00010617"/>
    </source>
</evidence>
<keyword evidence="8 11" id="KW-0408">Iron</keyword>
<evidence type="ECO:0000256" key="3">
    <source>
        <dbReference type="ARBA" id="ARBA00022617"/>
    </source>
</evidence>
<name>A0AAD5GKW7_AMBAR</name>
<dbReference type="GO" id="GO:0004497">
    <property type="term" value="F:monooxygenase activity"/>
    <property type="evidence" value="ECO:0007669"/>
    <property type="project" value="UniProtKB-KW"/>
</dbReference>